<sequence>MYNVSYCLIFTYFHQSSVIYRISMYHMYSFYLAINRTLSSFCSESLTKLPSSFPSFWNQVVTIPHNYFI</sequence>
<accession>A0AAV8X749</accession>
<name>A0AAV8X749_9CUCU</name>
<dbReference type="AlphaFoldDB" id="A0AAV8X749"/>
<evidence type="ECO:0000313" key="2">
    <source>
        <dbReference type="Proteomes" id="UP001162156"/>
    </source>
</evidence>
<organism evidence="1 2">
    <name type="scientific">Rhamnusium bicolor</name>
    <dbReference type="NCBI Taxonomy" id="1586634"/>
    <lineage>
        <taxon>Eukaryota</taxon>
        <taxon>Metazoa</taxon>
        <taxon>Ecdysozoa</taxon>
        <taxon>Arthropoda</taxon>
        <taxon>Hexapoda</taxon>
        <taxon>Insecta</taxon>
        <taxon>Pterygota</taxon>
        <taxon>Neoptera</taxon>
        <taxon>Endopterygota</taxon>
        <taxon>Coleoptera</taxon>
        <taxon>Polyphaga</taxon>
        <taxon>Cucujiformia</taxon>
        <taxon>Chrysomeloidea</taxon>
        <taxon>Cerambycidae</taxon>
        <taxon>Lepturinae</taxon>
        <taxon>Rhagiini</taxon>
        <taxon>Rhamnusium</taxon>
    </lineage>
</organism>
<dbReference type="EMBL" id="JANEYF010003732">
    <property type="protein sequence ID" value="KAJ8934368.1"/>
    <property type="molecule type" value="Genomic_DNA"/>
</dbReference>
<proteinExistence type="predicted"/>
<dbReference type="Proteomes" id="UP001162156">
    <property type="component" value="Unassembled WGS sequence"/>
</dbReference>
<reference evidence="1" key="1">
    <citation type="journal article" date="2023" name="Insect Mol. Biol.">
        <title>Genome sequencing provides insights into the evolution of gene families encoding plant cell wall-degrading enzymes in longhorned beetles.</title>
        <authorList>
            <person name="Shin N.R."/>
            <person name="Okamura Y."/>
            <person name="Kirsch R."/>
            <person name="Pauchet Y."/>
        </authorList>
    </citation>
    <scope>NUCLEOTIDE SEQUENCE</scope>
    <source>
        <strain evidence="1">RBIC_L_NR</strain>
    </source>
</reference>
<protein>
    <submittedName>
        <fullName evidence="1">Uncharacterized protein</fullName>
    </submittedName>
</protein>
<comment type="caution">
    <text evidence="1">The sequence shown here is derived from an EMBL/GenBank/DDBJ whole genome shotgun (WGS) entry which is preliminary data.</text>
</comment>
<gene>
    <name evidence="1" type="ORF">NQ314_013409</name>
</gene>
<keyword evidence="2" id="KW-1185">Reference proteome</keyword>
<evidence type="ECO:0000313" key="1">
    <source>
        <dbReference type="EMBL" id="KAJ8934368.1"/>
    </source>
</evidence>